<gene>
    <name evidence="8" type="ORF">EI427_22690</name>
</gene>
<sequence length="432" mass="48886">MCEFFWAANRCPSLKSKTISKMNTIKNILFTICSTALLSACTTENVISDFPIKKGVVEHEAVPVAKSNNKKVYMHYMPWFEAKGDYSSDWGSHWTMTNKNPDELIDGTIPDIASHVHPLIGPYDSRDPDVINYHLLLMKYAGIDGLLINWYGTEGTNQDIDSLLQNSNAIIEELDDVGLNFSVVMEDRFANEETPFDDITANIKYLSDNYYGRDEYIRIDGKPLTMIFGPFQSGDVEWTQALGASPEDEHFIPLQNNTKINTVADGDFAWPGSGDISDIENYYKNADPNKISVGGAFPGFKDFYVEGGYGEVIVGGWEYPLGASQMKSTLDLASNYGDKIDFLQLITWNDFGEGTTIEPTVEYQFDFLVEVQKYTGVSYSVTELEMVYNWFNLKNDPRYLANRSFRDKVDQIYFNLVSTRVSEATDLFTELQ</sequence>
<dbReference type="EMBL" id="CP034563">
    <property type="protein sequence ID" value="AZQ65031.1"/>
    <property type="molecule type" value="Genomic_DNA"/>
</dbReference>
<evidence type="ECO:0000256" key="7">
    <source>
        <dbReference type="ARBA" id="ARBA00023136"/>
    </source>
</evidence>
<evidence type="ECO:0000256" key="1">
    <source>
        <dbReference type="ARBA" id="ARBA00004323"/>
    </source>
</evidence>
<evidence type="ECO:0000313" key="9">
    <source>
        <dbReference type="Proteomes" id="UP000267268"/>
    </source>
</evidence>
<dbReference type="Pfam" id="PF16317">
    <property type="entry name" value="Glyco_hydro_99"/>
    <property type="match status" value="1"/>
</dbReference>
<dbReference type="Proteomes" id="UP000267268">
    <property type="component" value="Chromosome 2"/>
</dbReference>
<dbReference type="AlphaFoldDB" id="A0A3S9P9Z2"/>
<dbReference type="PANTHER" id="PTHR13572:SF4">
    <property type="entry name" value="RE57134P"/>
    <property type="match status" value="1"/>
</dbReference>
<keyword evidence="5" id="KW-1133">Transmembrane helix</keyword>
<keyword evidence="3" id="KW-0378">Hydrolase</keyword>
<keyword evidence="4" id="KW-0735">Signal-anchor</keyword>
<dbReference type="InterPro" id="IPR026071">
    <property type="entry name" value="Glyco_Hydrolase_99"/>
</dbReference>
<evidence type="ECO:0000256" key="2">
    <source>
        <dbReference type="ARBA" id="ARBA00022692"/>
    </source>
</evidence>
<dbReference type="KEGG" id="fll:EI427_22690"/>
<evidence type="ECO:0000256" key="4">
    <source>
        <dbReference type="ARBA" id="ARBA00022968"/>
    </source>
</evidence>
<dbReference type="PANTHER" id="PTHR13572">
    <property type="entry name" value="ENDO-ALPHA-1,2-MANNOSIDASE"/>
    <property type="match status" value="1"/>
</dbReference>
<keyword evidence="7" id="KW-0472">Membrane</keyword>
<keyword evidence="6" id="KW-0333">Golgi apparatus</keyword>
<comment type="subcellular location">
    <subcellularLocation>
        <location evidence="1">Golgi apparatus membrane</location>
        <topology evidence="1">Single-pass type II membrane protein</topology>
    </subcellularLocation>
</comment>
<dbReference type="GO" id="GO:0004559">
    <property type="term" value="F:alpha-mannosidase activity"/>
    <property type="evidence" value="ECO:0007669"/>
    <property type="project" value="TreeGrafter"/>
</dbReference>
<accession>A0A3S9P9Z2</accession>
<evidence type="ECO:0000256" key="6">
    <source>
        <dbReference type="ARBA" id="ARBA00023034"/>
    </source>
</evidence>
<dbReference type="OrthoDB" id="976137at2"/>
<dbReference type="Gene3D" id="3.20.20.80">
    <property type="entry name" value="Glycosidases"/>
    <property type="match status" value="1"/>
</dbReference>
<evidence type="ECO:0000256" key="3">
    <source>
        <dbReference type="ARBA" id="ARBA00022801"/>
    </source>
</evidence>
<evidence type="ECO:0000256" key="5">
    <source>
        <dbReference type="ARBA" id="ARBA00022989"/>
    </source>
</evidence>
<evidence type="ECO:0008006" key="10">
    <source>
        <dbReference type="Google" id="ProtNLM"/>
    </source>
</evidence>
<organism evidence="8 9">
    <name type="scientific">Flammeovirga pectinis</name>
    <dbReference type="NCBI Taxonomy" id="2494373"/>
    <lineage>
        <taxon>Bacteria</taxon>
        <taxon>Pseudomonadati</taxon>
        <taxon>Bacteroidota</taxon>
        <taxon>Cytophagia</taxon>
        <taxon>Cytophagales</taxon>
        <taxon>Flammeovirgaceae</taxon>
        <taxon>Flammeovirga</taxon>
    </lineage>
</organism>
<proteinExistence type="predicted"/>
<reference evidence="8 9" key="1">
    <citation type="submission" date="2018-12" db="EMBL/GenBank/DDBJ databases">
        <title>Flammeovirga pectinis sp. nov., isolated from the gut of the Korean scallop, Patinopecten yessoensis.</title>
        <authorList>
            <person name="Bae J.-W."/>
            <person name="Jeong Y.-S."/>
            <person name="Kang W."/>
        </authorList>
    </citation>
    <scope>NUCLEOTIDE SEQUENCE [LARGE SCALE GENOMIC DNA]</scope>
    <source>
        <strain evidence="8 9">L12M1</strain>
    </source>
</reference>
<evidence type="ECO:0000313" key="8">
    <source>
        <dbReference type="EMBL" id="AZQ65031.1"/>
    </source>
</evidence>
<protein>
    <recommendedName>
        <fullName evidence="10">Glycosyl hydrolase family 99</fullName>
    </recommendedName>
</protein>
<keyword evidence="9" id="KW-1185">Reference proteome</keyword>
<keyword evidence="2" id="KW-0812">Transmembrane</keyword>
<name>A0A3S9P9Z2_9BACT</name>